<dbReference type="SUPFAM" id="SSF46689">
    <property type="entry name" value="Homeodomain-like"/>
    <property type="match status" value="1"/>
</dbReference>
<evidence type="ECO:0000313" key="2">
    <source>
        <dbReference type="Proteomes" id="UP001204798"/>
    </source>
</evidence>
<reference evidence="1 2" key="1">
    <citation type="submission" date="2022-08" db="EMBL/GenBank/DDBJ databases">
        <title>Bacterial and archaeal communities from various locations to study Microbial Dark Matter (Phase II).</title>
        <authorList>
            <person name="Stepanauskas R."/>
        </authorList>
    </citation>
    <scope>NUCLEOTIDE SEQUENCE [LARGE SCALE GENOMIC DNA]</scope>
    <source>
        <strain evidence="1 2">PD1</strain>
    </source>
</reference>
<dbReference type="InterPro" id="IPR009057">
    <property type="entry name" value="Homeodomain-like_sf"/>
</dbReference>
<protein>
    <submittedName>
        <fullName evidence="1">Uncharacterized protein (DUF433 family)</fullName>
    </submittedName>
</protein>
<dbReference type="InterPro" id="IPR007367">
    <property type="entry name" value="DUF433"/>
</dbReference>
<organism evidence="1 2">
    <name type="scientific">Candidatus Fervidibacter sacchari</name>
    <dbReference type="NCBI Taxonomy" id="1448929"/>
    <lineage>
        <taxon>Bacteria</taxon>
        <taxon>Candidatus Fervidibacterota</taxon>
        <taxon>Candidatus Fervidibacter</taxon>
    </lineage>
</organism>
<evidence type="ECO:0000313" key="1">
    <source>
        <dbReference type="EMBL" id="MCS3918699.1"/>
    </source>
</evidence>
<dbReference type="InterPro" id="IPR036388">
    <property type="entry name" value="WH-like_DNA-bd_sf"/>
</dbReference>
<comment type="caution">
    <text evidence="1">The sequence shown here is derived from an EMBL/GenBank/DDBJ whole genome shotgun (WGS) entry which is preliminary data.</text>
</comment>
<dbReference type="Gene3D" id="1.10.10.10">
    <property type="entry name" value="Winged helix-like DNA-binding domain superfamily/Winged helix DNA-binding domain"/>
    <property type="match status" value="1"/>
</dbReference>
<keyword evidence="2" id="KW-1185">Reference proteome</keyword>
<proteinExistence type="predicted"/>
<name>A0ABT2EM00_9BACT</name>
<dbReference type="Pfam" id="PF04255">
    <property type="entry name" value="DUF433"/>
    <property type="match status" value="1"/>
</dbReference>
<gene>
    <name evidence="1" type="ORF">M2350_001099</name>
</gene>
<dbReference type="EMBL" id="JANUCP010000002">
    <property type="protein sequence ID" value="MCS3918699.1"/>
    <property type="molecule type" value="Genomic_DNA"/>
</dbReference>
<dbReference type="Proteomes" id="UP001204798">
    <property type="component" value="Unassembled WGS sequence"/>
</dbReference>
<sequence length="89" mass="9916">MTIVKEEIGMIDWRERISVDPNICHGVPCIKGTRIMVWVILSCLANGDSIDDVLKAYPNLTREDIYAALAYAAELARERIVPVSVGEAR</sequence>
<dbReference type="PANTHER" id="PTHR34849:SF3">
    <property type="entry name" value="SSR2962 PROTEIN"/>
    <property type="match status" value="1"/>
</dbReference>
<dbReference type="PANTHER" id="PTHR34849">
    <property type="entry name" value="SSL5025 PROTEIN"/>
    <property type="match status" value="1"/>
</dbReference>
<accession>A0ABT2EM00</accession>